<keyword evidence="12" id="KW-1185">Reference proteome</keyword>
<comment type="caution">
    <text evidence="11">The sequence shown here is derived from an EMBL/GenBank/DDBJ whole genome shotgun (WGS) entry which is preliminary data.</text>
</comment>
<dbReference type="Proteomes" id="UP000536442">
    <property type="component" value="Unassembled WGS sequence"/>
</dbReference>
<name>A0A851HRD2_9GAMM</name>
<dbReference type="InterPro" id="IPR015424">
    <property type="entry name" value="PyrdxlP-dep_Trfase"/>
</dbReference>
<dbReference type="GO" id="GO:0030170">
    <property type="term" value="F:pyridoxal phosphate binding"/>
    <property type="evidence" value="ECO:0007669"/>
    <property type="project" value="InterPro"/>
</dbReference>
<proteinExistence type="predicted"/>
<dbReference type="Gene3D" id="3.90.1150.10">
    <property type="entry name" value="Aspartate Aminotransferase, domain 1"/>
    <property type="match status" value="1"/>
</dbReference>
<dbReference type="InterPro" id="IPR015422">
    <property type="entry name" value="PyrdxlP-dep_Trfase_small"/>
</dbReference>
<comment type="pathway">
    <text evidence="3">Cofactor biosynthesis; adenosylcobalamin biosynthesis.</text>
</comment>
<evidence type="ECO:0000313" key="11">
    <source>
        <dbReference type="EMBL" id="NWN91974.1"/>
    </source>
</evidence>
<dbReference type="UniPathway" id="UPA00148"/>
<evidence type="ECO:0000256" key="9">
    <source>
        <dbReference type="ARBA" id="ARBA00048531"/>
    </source>
</evidence>
<dbReference type="GO" id="GO:0009236">
    <property type="term" value="P:cobalamin biosynthetic process"/>
    <property type="evidence" value="ECO:0007669"/>
    <property type="project" value="UniProtKB-UniPathway"/>
</dbReference>
<dbReference type="NCBIfam" id="TIGR01140">
    <property type="entry name" value="L_thr_O3P_dcar"/>
    <property type="match status" value="1"/>
</dbReference>
<sequence length="365" mass="39618">MAGSLAVAWRCPDGSSAFIFGGELIVTLEHGGRLNKAAEHWGIPRSEWLDLSTGISPIGWPVPEIPTEVWQRLPEADDGLETIIRQWAGAPPLAACIPVPGSQAAIMALPRLRTPCRVGIPVPGYREHGYSWQQAGHTVIPVGPEQIRGGASGCDDRWLDQLDVLVWINPNNPTGETIPPSTLLRWHRRLQKRGGWLIVDEAFMDATPAFNLCTHTGRPGLVVLRSLGKFFGLAGVRAGAVLTDPVIAESLTKMLGPWPLSGPARYVMAQALKDTAWQQQTRIRLSDSVTRLRELLHSAGLTLVGGSALFQTVRLDNPSSLQGQLAARAVLVRAFEQPGMLRFGLAKNEDGWRRLAAALAGRTCD</sequence>
<comment type="function">
    <text evidence="2">Decarboxylates L-threonine-O-3-phosphate to yield (R)-1-amino-2-propanol O-2-phosphate, the precursor for the linkage between the nucleotide loop and the corrin ring in cobalamin.</text>
</comment>
<comment type="catalytic activity">
    <reaction evidence="9">
        <text>O-phospho-L-threonine + H(+) = (R)-1-aminopropan-2-yl phosphate + CO2</text>
        <dbReference type="Rhea" id="RHEA:11492"/>
        <dbReference type="ChEBI" id="CHEBI:15378"/>
        <dbReference type="ChEBI" id="CHEBI:16526"/>
        <dbReference type="ChEBI" id="CHEBI:58563"/>
        <dbReference type="ChEBI" id="CHEBI:58675"/>
        <dbReference type="EC" id="4.1.1.81"/>
    </reaction>
</comment>
<evidence type="ECO:0000259" key="10">
    <source>
        <dbReference type="Pfam" id="PF00155"/>
    </source>
</evidence>
<protein>
    <recommendedName>
        <fullName evidence="4">threonine-phosphate decarboxylase</fullName>
        <ecNumber evidence="4">4.1.1.81</ecNumber>
    </recommendedName>
    <alternativeName>
        <fullName evidence="8">L-threonine-O-3-phosphate decarboxylase</fullName>
    </alternativeName>
</protein>
<dbReference type="EMBL" id="JABEVQ010000005">
    <property type="protein sequence ID" value="NWN91974.1"/>
    <property type="molecule type" value="Genomic_DNA"/>
</dbReference>
<dbReference type="PANTHER" id="PTHR42885:SF1">
    <property type="entry name" value="THREONINE-PHOSPHATE DECARBOXYLASE"/>
    <property type="match status" value="1"/>
</dbReference>
<evidence type="ECO:0000256" key="2">
    <source>
        <dbReference type="ARBA" id="ARBA00003444"/>
    </source>
</evidence>
<reference evidence="11 12" key="1">
    <citation type="submission" date="2020-03" db="EMBL/GenBank/DDBJ databases">
        <title>Metagenomic, metatranscriptomic, and metabolomic analyses revealed the key microbes and metabolic features during the fermentation of ganjang, Korean traditional soy sauce.</title>
        <authorList>
            <person name="Chun B.H."/>
            <person name="Jeon C.O."/>
        </authorList>
    </citation>
    <scope>NUCLEOTIDE SEQUENCE [LARGE SCALE GENOMIC DNA]</scope>
    <source>
        <strain evidence="11 12">KG14</strain>
    </source>
</reference>
<dbReference type="CDD" id="cd00609">
    <property type="entry name" value="AAT_like"/>
    <property type="match status" value="1"/>
</dbReference>
<feature type="domain" description="Aminotransferase class I/classII large" evidence="10">
    <location>
        <begin position="95"/>
        <end position="358"/>
    </location>
</feature>
<dbReference type="GO" id="GO:0048472">
    <property type="term" value="F:threonine-phosphate decarboxylase activity"/>
    <property type="evidence" value="ECO:0007669"/>
    <property type="project" value="UniProtKB-EC"/>
</dbReference>
<dbReference type="PANTHER" id="PTHR42885">
    <property type="entry name" value="HISTIDINOL-PHOSPHATE AMINOTRANSFERASE-RELATED"/>
    <property type="match status" value="1"/>
</dbReference>
<evidence type="ECO:0000256" key="4">
    <source>
        <dbReference type="ARBA" id="ARBA00012285"/>
    </source>
</evidence>
<evidence type="ECO:0000256" key="7">
    <source>
        <dbReference type="ARBA" id="ARBA00023239"/>
    </source>
</evidence>
<comment type="cofactor">
    <cofactor evidence="1">
        <name>pyridoxal 5'-phosphate</name>
        <dbReference type="ChEBI" id="CHEBI:597326"/>
    </cofactor>
</comment>
<keyword evidence="6" id="KW-0663">Pyridoxal phosphate</keyword>
<dbReference type="SUPFAM" id="SSF53383">
    <property type="entry name" value="PLP-dependent transferases"/>
    <property type="match status" value="1"/>
</dbReference>
<evidence type="ECO:0000256" key="6">
    <source>
        <dbReference type="ARBA" id="ARBA00022898"/>
    </source>
</evidence>
<evidence type="ECO:0000256" key="3">
    <source>
        <dbReference type="ARBA" id="ARBA00004953"/>
    </source>
</evidence>
<dbReference type="Gene3D" id="3.40.640.10">
    <property type="entry name" value="Type I PLP-dependent aspartate aminotransferase-like (Major domain)"/>
    <property type="match status" value="1"/>
</dbReference>
<dbReference type="AlphaFoldDB" id="A0A851HRD2"/>
<organism evidence="11 12">
    <name type="scientific">Marinobacter adhaerens</name>
    <dbReference type="NCBI Taxonomy" id="1033846"/>
    <lineage>
        <taxon>Bacteria</taxon>
        <taxon>Pseudomonadati</taxon>
        <taxon>Pseudomonadota</taxon>
        <taxon>Gammaproteobacteria</taxon>
        <taxon>Pseudomonadales</taxon>
        <taxon>Marinobacteraceae</taxon>
        <taxon>Marinobacter</taxon>
    </lineage>
</organism>
<dbReference type="InterPro" id="IPR005860">
    <property type="entry name" value="CobD"/>
</dbReference>
<keyword evidence="7 11" id="KW-0456">Lyase</keyword>
<keyword evidence="5" id="KW-0169">Cobalamin biosynthesis</keyword>
<accession>A0A851HRD2</accession>
<evidence type="ECO:0000256" key="1">
    <source>
        <dbReference type="ARBA" id="ARBA00001933"/>
    </source>
</evidence>
<evidence type="ECO:0000256" key="5">
    <source>
        <dbReference type="ARBA" id="ARBA00022573"/>
    </source>
</evidence>
<dbReference type="EC" id="4.1.1.81" evidence="4"/>
<gene>
    <name evidence="11" type="ORF">HLV39_10770</name>
</gene>
<evidence type="ECO:0000313" key="12">
    <source>
        <dbReference type="Proteomes" id="UP000536442"/>
    </source>
</evidence>
<dbReference type="InterPro" id="IPR004839">
    <property type="entry name" value="Aminotransferase_I/II_large"/>
</dbReference>
<dbReference type="Pfam" id="PF00155">
    <property type="entry name" value="Aminotran_1_2"/>
    <property type="match status" value="1"/>
</dbReference>
<dbReference type="InterPro" id="IPR015421">
    <property type="entry name" value="PyrdxlP-dep_Trfase_major"/>
</dbReference>
<evidence type="ECO:0000256" key="8">
    <source>
        <dbReference type="ARBA" id="ARBA00029996"/>
    </source>
</evidence>